<feature type="compositionally biased region" description="Low complexity" evidence="2">
    <location>
        <begin position="345"/>
        <end position="361"/>
    </location>
</feature>
<comment type="caution">
    <text evidence="3">The sequence shown here is derived from an EMBL/GenBank/DDBJ whole genome shotgun (WGS) entry which is preliminary data.</text>
</comment>
<proteinExistence type="predicted"/>
<sequence length="509" mass="57543">MKHNSIIQEDQHKKPACLIFRSNSKSNQSASNSSLARTFFTSSEMKGSAWSMSSLTTALPDFHSQTCHHSHSHSECSNEFSTQRDQFETQSFAGMARFDNNCSNCFSEIDEWLEHANNFCNPSNLEINNLTECVYSRRNGCDEDSRISAVCHGLMVPEQELYNITLPSVREESSAFQGHTHRLSCIYGASRYGGNEGRGLIRRSQFHDEFLDQLRMKKQEAKREARRRAKHDELMERMRRKEDAINDWELQQTRKAMDEMDKLQNELERKQLMASTRAQKKICMLLMDPATCVDVCDKHNGIFLGDDEVPKQLLPECVVPITPDTIKENGDFPIDLRSPLTLVEGGTNDSDSNDSGNGNCSPHTPKDAVFDPFAPGPDINMPRAPNHKKYLDQSRLTVVRQLNFDPHVSIQHHDDADDAESLSDEDMVELMYKSLLQVIVSKQTEEAVLAAAAAQISYDADDCKTPPPSFPLVLLEEQLHTCPGAPMKVKPGDKRRNNIQLGSCKKLEF</sequence>
<gene>
    <name evidence="3" type="ORF">RIF29_18229</name>
</gene>
<organism evidence="3 4">
    <name type="scientific">Crotalaria pallida</name>
    <name type="common">Smooth rattlebox</name>
    <name type="synonym">Crotalaria striata</name>
    <dbReference type="NCBI Taxonomy" id="3830"/>
    <lineage>
        <taxon>Eukaryota</taxon>
        <taxon>Viridiplantae</taxon>
        <taxon>Streptophyta</taxon>
        <taxon>Embryophyta</taxon>
        <taxon>Tracheophyta</taxon>
        <taxon>Spermatophyta</taxon>
        <taxon>Magnoliopsida</taxon>
        <taxon>eudicotyledons</taxon>
        <taxon>Gunneridae</taxon>
        <taxon>Pentapetalae</taxon>
        <taxon>rosids</taxon>
        <taxon>fabids</taxon>
        <taxon>Fabales</taxon>
        <taxon>Fabaceae</taxon>
        <taxon>Papilionoideae</taxon>
        <taxon>50 kb inversion clade</taxon>
        <taxon>genistoids sensu lato</taxon>
        <taxon>core genistoids</taxon>
        <taxon>Crotalarieae</taxon>
        <taxon>Crotalaria</taxon>
    </lineage>
</organism>
<dbReference type="InterPro" id="IPR038971">
    <property type="entry name" value="SMR11/SMR16"/>
</dbReference>
<reference evidence="3 4" key="1">
    <citation type="submission" date="2024-01" db="EMBL/GenBank/DDBJ databases">
        <title>The genomes of 5 underutilized Papilionoideae crops provide insights into root nodulation and disease resistanc.</title>
        <authorList>
            <person name="Yuan L."/>
        </authorList>
    </citation>
    <scope>NUCLEOTIDE SEQUENCE [LARGE SCALE GENOMIC DNA]</scope>
    <source>
        <strain evidence="3">ZHUSHIDOU_FW_LH</strain>
        <tissue evidence="3">Leaf</tissue>
    </source>
</reference>
<keyword evidence="4" id="KW-1185">Reference proteome</keyword>
<feature type="coiled-coil region" evidence="1">
    <location>
        <begin position="211"/>
        <end position="273"/>
    </location>
</feature>
<feature type="region of interest" description="Disordered" evidence="2">
    <location>
        <begin position="338"/>
        <end position="370"/>
    </location>
</feature>
<evidence type="ECO:0000256" key="1">
    <source>
        <dbReference type="SAM" id="Coils"/>
    </source>
</evidence>
<evidence type="ECO:0000313" key="4">
    <source>
        <dbReference type="Proteomes" id="UP001372338"/>
    </source>
</evidence>
<dbReference type="Proteomes" id="UP001372338">
    <property type="component" value="Unassembled WGS sequence"/>
</dbReference>
<dbReference type="EMBL" id="JAYWIO010000003">
    <property type="protein sequence ID" value="KAK7277079.1"/>
    <property type="molecule type" value="Genomic_DNA"/>
</dbReference>
<accession>A0AAN9FIP0</accession>
<dbReference type="PANTHER" id="PTHR36310:SF1">
    <property type="entry name" value="CYCLIN-DEPENDENT PROTEIN KINASE INHIBITOR SMR11"/>
    <property type="match status" value="1"/>
</dbReference>
<dbReference type="AlphaFoldDB" id="A0AAN9FIP0"/>
<protein>
    <submittedName>
        <fullName evidence="3">Uncharacterized protein</fullName>
    </submittedName>
</protein>
<dbReference type="PANTHER" id="PTHR36310">
    <property type="entry name" value="CYCLIN-DEPENDENT PROTEIN KINASE INHIBITOR SMR11"/>
    <property type="match status" value="1"/>
</dbReference>
<keyword evidence="1" id="KW-0175">Coiled coil</keyword>
<evidence type="ECO:0000256" key="2">
    <source>
        <dbReference type="SAM" id="MobiDB-lite"/>
    </source>
</evidence>
<evidence type="ECO:0000313" key="3">
    <source>
        <dbReference type="EMBL" id="KAK7277079.1"/>
    </source>
</evidence>
<name>A0AAN9FIP0_CROPI</name>